<evidence type="ECO:0000256" key="1">
    <source>
        <dbReference type="SAM" id="Phobius"/>
    </source>
</evidence>
<feature type="transmembrane region" description="Helical" evidence="1">
    <location>
        <begin position="35"/>
        <end position="61"/>
    </location>
</feature>
<dbReference type="PANTHER" id="PTHR30336:SF4">
    <property type="entry name" value="ENVELOPE BIOGENESIS FACTOR ELYC"/>
    <property type="match status" value="1"/>
</dbReference>
<dbReference type="GO" id="GO:0005886">
    <property type="term" value="C:plasma membrane"/>
    <property type="evidence" value="ECO:0007669"/>
    <property type="project" value="TreeGrafter"/>
</dbReference>
<comment type="caution">
    <text evidence="3">The sequence shown here is derived from an EMBL/GenBank/DDBJ whole genome shotgun (WGS) entry which is preliminary data.</text>
</comment>
<dbReference type="InterPro" id="IPR014729">
    <property type="entry name" value="Rossmann-like_a/b/a_fold"/>
</dbReference>
<dbReference type="EMBL" id="JACIDW010000008">
    <property type="protein sequence ID" value="MBB3965210.1"/>
    <property type="molecule type" value="Genomic_DNA"/>
</dbReference>
<sequence>MFIFSKLVWIFGQPLSLAFLLVVVALIAGLVRFRIISLLATACAGLVLFLTLYTTSGNYLLQGLEDRFAKPQDPAELTCMIVLGGGFENEVNTSRHGIEMNAGGDRFIETLRLAQKYPQSRILVSGGDGSMSGVYEGDAAMAERFFPLFGVAKERLVQETTSRTTFENAVNTKDLLASQGLSNCLLITSGYHMPRSVGIFRKLGIDVTPWPTDYRTDGRERLALDFTQPSRNAQNMATAIREWFGLVGYYFAGRTSELYPR</sequence>
<evidence type="ECO:0000259" key="2">
    <source>
        <dbReference type="Pfam" id="PF02698"/>
    </source>
</evidence>
<protein>
    <submittedName>
        <fullName evidence="3">Uncharacterized SAM-binding protein YcdF (DUF218 family)</fullName>
    </submittedName>
</protein>
<keyword evidence="1" id="KW-0812">Transmembrane</keyword>
<dbReference type="Gene3D" id="3.40.50.620">
    <property type="entry name" value="HUPs"/>
    <property type="match status" value="1"/>
</dbReference>
<reference evidence="3 4" key="1">
    <citation type="submission" date="2020-08" db="EMBL/GenBank/DDBJ databases">
        <title>Genomic Encyclopedia of Type Strains, Phase IV (KMG-IV): sequencing the most valuable type-strain genomes for metagenomic binning, comparative biology and taxonomic classification.</title>
        <authorList>
            <person name="Goeker M."/>
        </authorList>
    </citation>
    <scope>NUCLEOTIDE SEQUENCE [LARGE SCALE GENOMIC DNA]</scope>
    <source>
        <strain evidence="3 4">DSM 26575</strain>
    </source>
</reference>
<evidence type="ECO:0000313" key="4">
    <source>
        <dbReference type="Proteomes" id="UP000582090"/>
    </source>
</evidence>
<dbReference type="Proteomes" id="UP000582090">
    <property type="component" value="Unassembled WGS sequence"/>
</dbReference>
<accession>A0A7W6CX11</accession>
<gene>
    <name evidence="3" type="ORF">GGQ67_002878</name>
</gene>
<dbReference type="Pfam" id="PF02698">
    <property type="entry name" value="DUF218"/>
    <property type="match status" value="1"/>
</dbReference>
<proteinExistence type="predicted"/>
<keyword evidence="4" id="KW-1185">Reference proteome</keyword>
<dbReference type="PANTHER" id="PTHR30336">
    <property type="entry name" value="INNER MEMBRANE PROTEIN, PROBABLE PERMEASE"/>
    <property type="match status" value="1"/>
</dbReference>
<feature type="domain" description="DUF218" evidence="2">
    <location>
        <begin position="80"/>
        <end position="245"/>
    </location>
</feature>
<name>A0A7W6CX11_9HYPH</name>
<keyword evidence="1" id="KW-1133">Transmembrane helix</keyword>
<dbReference type="RefSeq" id="WP_183900787.1">
    <property type="nucleotide sequence ID" value="NZ_JACIDW010000008.1"/>
</dbReference>
<feature type="transmembrane region" description="Helical" evidence="1">
    <location>
        <begin position="7"/>
        <end position="29"/>
    </location>
</feature>
<organism evidence="3 4">
    <name type="scientific">Rhizobium metallidurans</name>
    <dbReference type="NCBI Taxonomy" id="1265931"/>
    <lineage>
        <taxon>Bacteria</taxon>
        <taxon>Pseudomonadati</taxon>
        <taxon>Pseudomonadota</taxon>
        <taxon>Alphaproteobacteria</taxon>
        <taxon>Hyphomicrobiales</taxon>
        <taxon>Rhizobiaceae</taxon>
        <taxon>Rhizobium/Agrobacterium group</taxon>
        <taxon>Rhizobium</taxon>
    </lineage>
</organism>
<dbReference type="AlphaFoldDB" id="A0A7W6CX11"/>
<dbReference type="InterPro" id="IPR051599">
    <property type="entry name" value="Cell_Envelope_Assoc"/>
</dbReference>
<dbReference type="CDD" id="cd06259">
    <property type="entry name" value="YdcF-like"/>
    <property type="match status" value="1"/>
</dbReference>
<dbReference type="GO" id="GO:0000270">
    <property type="term" value="P:peptidoglycan metabolic process"/>
    <property type="evidence" value="ECO:0007669"/>
    <property type="project" value="TreeGrafter"/>
</dbReference>
<dbReference type="InterPro" id="IPR003848">
    <property type="entry name" value="DUF218"/>
</dbReference>
<keyword evidence="1" id="KW-0472">Membrane</keyword>
<evidence type="ECO:0000313" key="3">
    <source>
        <dbReference type="EMBL" id="MBB3965210.1"/>
    </source>
</evidence>
<dbReference type="GO" id="GO:0043164">
    <property type="term" value="P:Gram-negative-bacterium-type cell wall biogenesis"/>
    <property type="evidence" value="ECO:0007669"/>
    <property type="project" value="TreeGrafter"/>
</dbReference>